<organism evidence="1 2">
    <name type="scientific">Roseateles koreensis</name>
    <dbReference type="NCBI Taxonomy" id="2987526"/>
    <lineage>
        <taxon>Bacteria</taxon>
        <taxon>Pseudomonadati</taxon>
        <taxon>Pseudomonadota</taxon>
        <taxon>Betaproteobacteria</taxon>
        <taxon>Burkholderiales</taxon>
        <taxon>Sphaerotilaceae</taxon>
        <taxon>Roseateles</taxon>
    </lineage>
</organism>
<keyword evidence="2" id="KW-1185">Reference proteome</keyword>
<dbReference type="RefSeq" id="WP_273597095.1">
    <property type="nucleotide sequence ID" value="NZ_JAQQXS010000010.1"/>
</dbReference>
<protein>
    <submittedName>
        <fullName evidence="1">Uncharacterized protein</fullName>
    </submittedName>
</protein>
<evidence type="ECO:0000313" key="2">
    <source>
        <dbReference type="Proteomes" id="UP001219862"/>
    </source>
</evidence>
<sequence>MADDSENQAEIKAVVPPASPLLLGAFEGRQAFLSVLAAAIVEHARPDGCREMFWMDASFSDWPLSDASVLAALRGWAKPGRRLHLLAQQFDEVSRRHPRFVQWRGRYGHCVTAHACDVDAWPQGHSAPAAMFLAEGADLTLSVSLRDTIRWRGVIAADRVSAHHLRVKFDASLQRSYESFAATTLGL</sequence>
<proteinExistence type="predicted"/>
<name>A0ABT5KU68_9BURK</name>
<reference evidence="1 2" key="1">
    <citation type="submission" date="2022-10" db="EMBL/GenBank/DDBJ databases">
        <title>paucibacter sp. hw8 Genome sequencing.</title>
        <authorList>
            <person name="Park S."/>
        </authorList>
    </citation>
    <scope>NUCLEOTIDE SEQUENCE [LARGE SCALE GENOMIC DNA]</scope>
    <source>
        <strain evidence="2">hw8</strain>
    </source>
</reference>
<gene>
    <name evidence="1" type="ORF">PRZ01_12340</name>
</gene>
<dbReference type="Proteomes" id="UP001219862">
    <property type="component" value="Unassembled WGS sequence"/>
</dbReference>
<evidence type="ECO:0000313" key="1">
    <source>
        <dbReference type="EMBL" id="MDC8785980.1"/>
    </source>
</evidence>
<accession>A0ABT5KU68</accession>
<comment type="caution">
    <text evidence="1">The sequence shown here is derived from an EMBL/GenBank/DDBJ whole genome shotgun (WGS) entry which is preliminary data.</text>
</comment>
<dbReference type="EMBL" id="JAQQXS010000010">
    <property type="protein sequence ID" value="MDC8785980.1"/>
    <property type="molecule type" value="Genomic_DNA"/>
</dbReference>